<feature type="region of interest" description="Disordered" evidence="1">
    <location>
        <begin position="42"/>
        <end position="158"/>
    </location>
</feature>
<organism evidence="3 4">
    <name type="scientific">Sphingomonas arvum</name>
    <dbReference type="NCBI Taxonomy" id="2992113"/>
    <lineage>
        <taxon>Bacteria</taxon>
        <taxon>Pseudomonadati</taxon>
        <taxon>Pseudomonadota</taxon>
        <taxon>Alphaproteobacteria</taxon>
        <taxon>Sphingomonadales</taxon>
        <taxon>Sphingomonadaceae</taxon>
        <taxon>Sphingomonas</taxon>
    </lineage>
</organism>
<name>A0ABT3JFD4_9SPHN</name>
<reference evidence="3 4" key="1">
    <citation type="submission" date="2022-10" db="EMBL/GenBank/DDBJ databases">
        <title>Sphingomonas sp.</title>
        <authorList>
            <person name="Jin C."/>
        </authorList>
    </citation>
    <scope>NUCLEOTIDE SEQUENCE [LARGE SCALE GENOMIC DNA]</scope>
    <source>
        <strain evidence="3 4">BN140010</strain>
    </source>
</reference>
<dbReference type="Proteomes" id="UP001526246">
    <property type="component" value="Unassembled WGS sequence"/>
</dbReference>
<keyword evidence="2" id="KW-1133">Transmembrane helix</keyword>
<evidence type="ECO:0000313" key="3">
    <source>
        <dbReference type="EMBL" id="MCW3797790.1"/>
    </source>
</evidence>
<evidence type="ECO:0000256" key="2">
    <source>
        <dbReference type="SAM" id="Phobius"/>
    </source>
</evidence>
<feature type="compositionally biased region" description="Pro residues" evidence="1">
    <location>
        <begin position="77"/>
        <end position="91"/>
    </location>
</feature>
<proteinExistence type="predicted"/>
<feature type="compositionally biased region" description="Low complexity" evidence="1">
    <location>
        <begin position="125"/>
        <end position="145"/>
    </location>
</feature>
<keyword evidence="4" id="KW-1185">Reference proteome</keyword>
<protein>
    <recommendedName>
        <fullName evidence="5">Protein TonB</fullName>
    </recommendedName>
</protein>
<evidence type="ECO:0000256" key="1">
    <source>
        <dbReference type="SAM" id="MobiDB-lite"/>
    </source>
</evidence>
<dbReference type="RefSeq" id="WP_264882320.1">
    <property type="nucleotide sequence ID" value="NZ_JAPDOB010000002.1"/>
</dbReference>
<comment type="caution">
    <text evidence="3">The sequence shown here is derived from an EMBL/GenBank/DDBJ whole genome shotgun (WGS) entry which is preliminary data.</text>
</comment>
<feature type="transmembrane region" description="Helical" evidence="2">
    <location>
        <begin position="16"/>
        <end position="36"/>
    </location>
</feature>
<evidence type="ECO:0008006" key="5">
    <source>
        <dbReference type="Google" id="ProtNLM"/>
    </source>
</evidence>
<sequence length="258" mass="27881">MSSVADTFRIPARRRAAGLAAAFAIEALLVLALLTLGRERTAGRTEQPRVVSFELSPDKTPEQPTPPKAQEQAAPSEPQPTPTKPQPPLPGEPVRVTRPIQPVSPAPLPPLVELPRGAVPSIDLRSLPSAPAAPAKPRRAAGPPSDSRDVDTPVVGTAPNGERLYAASWYREPYDDELRGYLSTADGPGWALIACKTVPDFRVDDCVALDEYPANSRMARAVLAAAWQFRVRPPQLGGQLKVGEWVRIRIDYSLRRSG</sequence>
<feature type="compositionally biased region" description="Pro residues" evidence="1">
    <location>
        <begin position="102"/>
        <end position="112"/>
    </location>
</feature>
<accession>A0ABT3JFD4</accession>
<keyword evidence="2" id="KW-0812">Transmembrane</keyword>
<keyword evidence="2" id="KW-0472">Membrane</keyword>
<dbReference type="EMBL" id="JAPDOB010000002">
    <property type="protein sequence ID" value="MCW3797790.1"/>
    <property type="molecule type" value="Genomic_DNA"/>
</dbReference>
<evidence type="ECO:0000313" key="4">
    <source>
        <dbReference type="Proteomes" id="UP001526246"/>
    </source>
</evidence>
<gene>
    <name evidence="3" type="ORF">OMW55_08235</name>
</gene>